<feature type="transmembrane region" description="Helical" evidence="6">
    <location>
        <begin position="20"/>
        <end position="39"/>
    </location>
</feature>
<proteinExistence type="predicted"/>
<dbReference type="AlphaFoldDB" id="A0A0E9M1F1"/>
<evidence type="ECO:0000256" key="6">
    <source>
        <dbReference type="SAM" id="Phobius"/>
    </source>
</evidence>
<reference evidence="7 8" key="1">
    <citation type="journal article" date="2015" name="Microbes Environ.">
        <title>Distribution and evolution of nitrogen fixation genes in the phylum bacteroidetes.</title>
        <authorList>
            <person name="Inoue J."/>
            <person name="Oshima K."/>
            <person name="Suda W."/>
            <person name="Sakamoto M."/>
            <person name="Iino T."/>
            <person name="Noda S."/>
            <person name="Hongoh Y."/>
            <person name="Hattori M."/>
            <person name="Ohkuma M."/>
        </authorList>
    </citation>
    <scope>NUCLEOTIDE SEQUENCE [LARGE SCALE GENOMIC DNA]</scope>
    <source>
        <strain evidence="7">JCM 15548</strain>
    </source>
</reference>
<dbReference type="EMBL" id="BAZW01000044">
    <property type="protein sequence ID" value="GAO31329.1"/>
    <property type="molecule type" value="Genomic_DNA"/>
</dbReference>
<protein>
    <submittedName>
        <fullName evidence="7">Na+/H+ antiporter NhaA type</fullName>
    </submittedName>
</protein>
<feature type="transmembrane region" description="Helical" evidence="6">
    <location>
        <begin position="212"/>
        <end position="239"/>
    </location>
</feature>
<dbReference type="GO" id="GO:0006885">
    <property type="term" value="P:regulation of pH"/>
    <property type="evidence" value="ECO:0007669"/>
    <property type="project" value="InterPro"/>
</dbReference>
<dbReference type="PANTHER" id="PTHR30341:SF0">
    <property type="entry name" value="NA(+)_H(+) ANTIPORTER NHAA"/>
    <property type="match status" value="1"/>
</dbReference>
<dbReference type="STRING" id="1236989.JCM15548_13680"/>
<keyword evidence="8" id="KW-1185">Reference proteome</keyword>
<keyword evidence="3 6" id="KW-0812">Transmembrane</keyword>
<comment type="caution">
    <text evidence="7">The sequence shown here is derived from an EMBL/GenBank/DDBJ whole genome shotgun (WGS) entry which is preliminary data.</text>
</comment>
<evidence type="ECO:0000313" key="8">
    <source>
        <dbReference type="Proteomes" id="UP000032900"/>
    </source>
</evidence>
<dbReference type="GO" id="GO:0005886">
    <property type="term" value="C:plasma membrane"/>
    <property type="evidence" value="ECO:0007669"/>
    <property type="project" value="UniProtKB-SubCell"/>
</dbReference>
<dbReference type="GO" id="GO:0015385">
    <property type="term" value="F:sodium:proton antiporter activity"/>
    <property type="evidence" value="ECO:0007669"/>
    <property type="project" value="TreeGrafter"/>
</dbReference>
<comment type="subcellular location">
    <subcellularLocation>
        <location evidence="1">Cell inner membrane</location>
        <topology evidence="1">Multi-pass membrane protein</topology>
    </subcellularLocation>
</comment>
<feature type="transmembrane region" description="Helical" evidence="6">
    <location>
        <begin position="251"/>
        <end position="271"/>
    </location>
</feature>
<dbReference type="Proteomes" id="UP000032900">
    <property type="component" value="Unassembled WGS sequence"/>
</dbReference>
<evidence type="ECO:0000256" key="2">
    <source>
        <dbReference type="ARBA" id="ARBA00022475"/>
    </source>
</evidence>
<name>A0A0E9M1F1_9BACT</name>
<evidence type="ECO:0000313" key="7">
    <source>
        <dbReference type="EMBL" id="GAO31329.1"/>
    </source>
</evidence>
<keyword evidence="4 6" id="KW-1133">Transmembrane helix</keyword>
<dbReference type="Pfam" id="PF06965">
    <property type="entry name" value="Na_H_antiport_1"/>
    <property type="match status" value="1"/>
</dbReference>
<keyword evidence="2" id="KW-1003">Cell membrane</keyword>
<feature type="transmembrane region" description="Helical" evidence="6">
    <location>
        <begin position="51"/>
        <end position="76"/>
    </location>
</feature>
<accession>A0A0E9M1F1</accession>
<organism evidence="7 8">
    <name type="scientific">Geofilum rubicundum JCM 15548</name>
    <dbReference type="NCBI Taxonomy" id="1236989"/>
    <lineage>
        <taxon>Bacteria</taxon>
        <taxon>Pseudomonadati</taxon>
        <taxon>Bacteroidota</taxon>
        <taxon>Bacteroidia</taxon>
        <taxon>Marinilabiliales</taxon>
        <taxon>Marinilabiliaceae</taxon>
        <taxon>Geofilum</taxon>
    </lineage>
</organism>
<feature type="transmembrane region" description="Helical" evidence="6">
    <location>
        <begin position="142"/>
        <end position="162"/>
    </location>
</feature>
<evidence type="ECO:0000256" key="5">
    <source>
        <dbReference type="ARBA" id="ARBA00023136"/>
    </source>
</evidence>
<sequence>MDDLGAILIIALFYSHQIYWTYLIIAFGLLLLLIVANYFDIQTIHVYTGLGFIIWFLFLKSGIHPTIAGVLIAFTIPARPKVQINQFIPKIKWRLKQFSNLPKDDTNFVLSNKQLESIDHMEELVKQVQSPLQMIEHNLSGVVNYLILPLFALANAGVTILAPGSPFASMAEVFTSLSLIIAVSLVFGKALGISLFAWLAVKLKLSVKPKDVSWLSFVGIGLLGGIGFTMSLFIANLAFTSPELQDQAKVGIFFGSLVAGLAGFFVLKYALTRDQEKREKLGAE</sequence>
<dbReference type="Gene3D" id="1.20.1530.10">
    <property type="entry name" value="Na+/H+ antiporter like domain"/>
    <property type="match status" value="1"/>
</dbReference>
<evidence type="ECO:0000256" key="1">
    <source>
        <dbReference type="ARBA" id="ARBA00004429"/>
    </source>
</evidence>
<evidence type="ECO:0000256" key="4">
    <source>
        <dbReference type="ARBA" id="ARBA00022989"/>
    </source>
</evidence>
<keyword evidence="5 6" id="KW-0472">Membrane</keyword>
<feature type="transmembrane region" description="Helical" evidence="6">
    <location>
        <begin position="174"/>
        <end position="200"/>
    </location>
</feature>
<evidence type="ECO:0000256" key="3">
    <source>
        <dbReference type="ARBA" id="ARBA00022692"/>
    </source>
</evidence>
<dbReference type="PANTHER" id="PTHR30341">
    <property type="entry name" value="SODIUM ION/PROTON ANTIPORTER NHAA-RELATED"/>
    <property type="match status" value="1"/>
</dbReference>
<dbReference type="InterPro" id="IPR004670">
    <property type="entry name" value="NhaA"/>
</dbReference>
<dbReference type="InterPro" id="IPR023171">
    <property type="entry name" value="Na/H_antiporter_dom_sf"/>
</dbReference>
<gene>
    <name evidence="7" type="ORF">JCM15548_13680</name>
</gene>